<sequence length="569" mass="65934">MKAFGDCWKADDTSLYLHRIQTHCHQHPSLKLLHALPHVSEHPTRIRVLEFRTNGITEVEIDRIRDLEEYWSNLGLRTNSHGDEKQDTETNRPHVKGRLYLIEDISLPYISSLGSHFNIDPRFFVEYLKFDPDRTQNFLSGYHTMRRLSSLRSKFHHATFVYHEIRTFEGTAPRREEYEILTRNNVRRLVTTVDHHTGQFTGLVRRNLGMWWRNASLKHPHSKEHDDDDSTPWNAVILIDPPMTPHLLIKPWSSTIYTPISCPNAGYLDGYLDFSPWTHNPLTSTSSFPSSTTIPNHGPYDYASTTAYQTHSMLLDISHYWRQNSTSSSYTSALRNPRASFLFAHRILASHWNLQLEYLVSVVSDLEKGLLKFEQMDAHPRAERIQQEVRQLRLLLSDVNAWRRRLFFYLEQVEWNVEAVSPCLLPRKSGDTDRQELERDYDVTAAALSDFTTIRTHLLLTTKRIQSLLPVVMGAFSLLEAQHSVLKADLTIRLSSVALVFVPLSFTASLLSMSDEFMPGRSLFWVYFVVSGPLILALFWWAFWVQIGRVERGVLGWCGGEARGRNKEE</sequence>
<evidence type="ECO:0000256" key="3">
    <source>
        <dbReference type="ARBA" id="ARBA00022989"/>
    </source>
</evidence>
<dbReference type="GO" id="GO:0016020">
    <property type="term" value="C:membrane"/>
    <property type="evidence" value="ECO:0007669"/>
    <property type="project" value="UniProtKB-SubCell"/>
</dbReference>
<evidence type="ECO:0000256" key="2">
    <source>
        <dbReference type="ARBA" id="ARBA00022692"/>
    </source>
</evidence>
<evidence type="ECO:0000256" key="5">
    <source>
        <dbReference type="SAM" id="Phobius"/>
    </source>
</evidence>
<keyword evidence="2 5" id="KW-0812">Transmembrane</keyword>
<feature type="transmembrane region" description="Helical" evidence="5">
    <location>
        <begin position="523"/>
        <end position="543"/>
    </location>
</feature>
<dbReference type="OrthoDB" id="5428055at2759"/>
<reference evidence="6" key="1">
    <citation type="journal article" date="2020" name="Stud. Mycol.">
        <title>101 Dothideomycetes genomes: a test case for predicting lifestyles and emergence of pathogens.</title>
        <authorList>
            <person name="Haridas S."/>
            <person name="Albert R."/>
            <person name="Binder M."/>
            <person name="Bloem J."/>
            <person name="Labutti K."/>
            <person name="Salamov A."/>
            <person name="Andreopoulos B."/>
            <person name="Baker S."/>
            <person name="Barry K."/>
            <person name="Bills G."/>
            <person name="Bluhm B."/>
            <person name="Cannon C."/>
            <person name="Castanera R."/>
            <person name="Culley D."/>
            <person name="Daum C."/>
            <person name="Ezra D."/>
            <person name="Gonzalez J."/>
            <person name="Henrissat B."/>
            <person name="Kuo A."/>
            <person name="Liang C."/>
            <person name="Lipzen A."/>
            <person name="Lutzoni F."/>
            <person name="Magnuson J."/>
            <person name="Mondo S."/>
            <person name="Nolan M."/>
            <person name="Ohm R."/>
            <person name="Pangilinan J."/>
            <person name="Park H.-J."/>
            <person name="Ramirez L."/>
            <person name="Alfaro M."/>
            <person name="Sun H."/>
            <person name="Tritt A."/>
            <person name="Yoshinaga Y."/>
            <person name="Zwiers L.-H."/>
            <person name="Turgeon B."/>
            <person name="Goodwin S."/>
            <person name="Spatafora J."/>
            <person name="Crous P."/>
            <person name="Grigoriev I."/>
        </authorList>
    </citation>
    <scope>NUCLEOTIDE SEQUENCE</scope>
    <source>
        <strain evidence="6">CBS 122681</strain>
    </source>
</reference>
<evidence type="ECO:0000313" key="7">
    <source>
        <dbReference type="Proteomes" id="UP000799324"/>
    </source>
</evidence>
<dbReference type="EMBL" id="MU004415">
    <property type="protein sequence ID" value="KAF2651855.1"/>
    <property type="molecule type" value="Genomic_DNA"/>
</dbReference>
<evidence type="ECO:0000313" key="6">
    <source>
        <dbReference type="EMBL" id="KAF2651855.1"/>
    </source>
</evidence>
<dbReference type="SUPFAM" id="SSF144083">
    <property type="entry name" value="Magnesium transport protein CorA, transmembrane region"/>
    <property type="match status" value="1"/>
</dbReference>
<dbReference type="AlphaFoldDB" id="A0A6A6SVQ6"/>
<name>A0A6A6SVQ6_9PLEO</name>
<evidence type="ECO:0000256" key="1">
    <source>
        <dbReference type="ARBA" id="ARBA00004141"/>
    </source>
</evidence>
<keyword evidence="7" id="KW-1185">Reference proteome</keyword>
<evidence type="ECO:0008006" key="8">
    <source>
        <dbReference type="Google" id="ProtNLM"/>
    </source>
</evidence>
<evidence type="ECO:0000256" key="4">
    <source>
        <dbReference type="ARBA" id="ARBA00023136"/>
    </source>
</evidence>
<proteinExistence type="predicted"/>
<organism evidence="6 7">
    <name type="scientific">Lophiostoma macrostomum CBS 122681</name>
    <dbReference type="NCBI Taxonomy" id="1314788"/>
    <lineage>
        <taxon>Eukaryota</taxon>
        <taxon>Fungi</taxon>
        <taxon>Dikarya</taxon>
        <taxon>Ascomycota</taxon>
        <taxon>Pezizomycotina</taxon>
        <taxon>Dothideomycetes</taxon>
        <taxon>Pleosporomycetidae</taxon>
        <taxon>Pleosporales</taxon>
        <taxon>Lophiostomataceae</taxon>
        <taxon>Lophiostoma</taxon>
    </lineage>
</organism>
<accession>A0A6A6SVQ6</accession>
<keyword evidence="4 5" id="KW-0472">Membrane</keyword>
<keyword evidence="3 5" id="KW-1133">Transmembrane helix</keyword>
<dbReference type="InterPro" id="IPR045863">
    <property type="entry name" value="CorA_TM1_TM2"/>
</dbReference>
<dbReference type="Gene3D" id="1.20.58.340">
    <property type="entry name" value="Magnesium transport protein CorA, transmembrane region"/>
    <property type="match status" value="1"/>
</dbReference>
<protein>
    <recommendedName>
        <fullName evidence="8">Cora-domain-containing protein</fullName>
    </recommendedName>
</protein>
<gene>
    <name evidence="6" type="ORF">K491DRAFT_696088</name>
</gene>
<dbReference type="Proteomes" id="UP000799324">
    <property type="component" value="Unassembled WGS sequence"/>
</dbReference>
<comment type="subcellular location">
    <subcellularLocation>
        <location evidence="1">Membrane</location>
        <topology evidence="1">Multi-pass membrane protein</topology>
    </subcellularLocation>
</comment>